<keyword evidence="3" id="KW-0812">Transmembrane</keyword>
<feature type="transmembrane region" description="Helical" evidence="3">
    <location>
        <begin position="51"/>
        <end position="72"/>
    </location>
</feature>
<keyword evidence="3" id="KW-0472">Membrane</keyword>
<dbReference type="EMBL" id="LXQA010001859">
    <property type="protein sequence ID" value="MCH81082.1"/>
    <property type="molecule type" value="Genomic_DNA"/>
</dbReference>
<proteinExistence type="predicted"/>
<keyword evidence="3" id="KW-1133">Transmembrane helix</keyword>
<protein>
    <submittedName>
        <fullName evidence="4">Omega-6 fatty acid endoplasmic reticulum isozyme 2-like</fullName>
    </submittedName>
</protein>
<sequence>MGAGDNVTAPKHKQKPLSRVPHTKPPFTIGQLKKSIPPHCFERSILLSFSYVVYDLSIAFLLYISTTYFHFLPHPFPFILWPIYWILQGCILTGVWVIAHECGHHAFSNYQWLDDLVGFILHT</sequence>
<evidence type="ECO:0000313" key="4">
    <source>
        <dbReference type="EMBL" id="MCH81082.1"/>
    </source>
</evidence>
<gene>
    <name evidence="4" type="ORF">A2U01_0001861</name>
</gene>
<dbReference type="AlphaFoldDB" id="A0A392M178"/>
<comment type="caution">
    <text evidence="4">The sequence shown here is derived from an EMBL/GenBank/DDBJ whole genome shotgun (WGS) entry which is preliminary data.</text>
</comment>
<evidence type="ECO:0000256" key="2">
    <source>
        <dbReference type="SAM" id="MobiDB-lite"/>
    </source>
</evidence>
<keyword evidence="5" id="KW-1185">Reference proteome</keyword>
<keyword evidence="1" id="KW-0443">Lipid metabolism</keyword>
<organism evidence="4 5">
    <name type="scientific">Trifolium medium</name>
    <dbReference type="NCBI Taxonomy" id="97028"/>
    <lineage>
        <taxon>Eukaryota</taxon>
        <taxon>Viridiplantae</taxon>
        <taxon>Streptophyta</taxon>
        <taxon>Embryophyta</taxon>
        <taxon>Tracheophyta</taxon>
        <taxon>Spermatophyta</taxon>
        <taxon>Magnoliopsida</taxon>
        <taxon>eudicotyledons</taxon>
        <taxon>Gunneridae</taxon>
        <taxon>Pentapetalae</taxon>
        <taxon>rosids</taxon>
        <taxon>fabids</taxon>
        <taxon>Fabales</taxon>
        <taxon>Fabaceae</taxon>
        <taxon>Papilionoideae</taxon>
        <taxon>50 kb inversion clade</taxon>
        <taxon>NPAAA clade</taxon>
        <taxon>Hologalegina</taxon>
        <taxon>IRL clade</taxon>
        <taxon>Trifolieae</taxon>
        <taxon>Trifolium</taxon>
    </lineage>
</organism>
<dbReference type="GO" id="GO:0016491">
    <property type="term" value="F:oxidoreductase activity"/>
    <property type="evidence" value="ECO:0007669"/>
    <property type="project" value="InterPro"/>
</dbReference>
<dbReference type="InterPro" id="IPR012171">
    <property type="entry name" value="Fatty_acid_desaturase"/>
</dbReference>
<dbReference type="GO" id="GO:0006629">
    <property type="term" value="P:lipid metabolic process"/>
    <property type="evidence" value="ECO:0007669"/>
    <property type="project" value="UniProtKB-KW"/>
</dbReference>
<name>A0A392M178_9FABA</name>
<dbReference type="Proteomes" id="UP000265520">
    <property type="component" value="Unassembled WGS sequence"/>
</dbReference>
<evidence type="ECO:0000313" key="5">
    <source>
        <dbReference type="Proteomes" id="UP000265520"/>
    </source>
</evidence>
<evidence type="ECO:0000256" key="1">
    <source>
        <dbReference type="ARBA" id="ARBA00023098"/>
    </source>
</evidence>
<evidence type="ECO:0000256" key="3">
    <source>
        <dbReference type="SAM" id="Phobius"/>
    </source>
</evidence>
<dbReference type="PANTHER" id="PTHR32100">
    <property type="entry name" value="OMEGA-6 FATTY ACID DESATURASE, CHLOROPLASTIC"/>
    <property type="match status" value="1"/>
</dbReference>
<feature type="region of interest" description="Disordered" evidence="2">
    <location>
        <begin position="1"/>
        <end position="25"/>
    </location>
</feature>
<reference evidence="4 5" key="1">
    <citation type="journal article" date="2018" name="Front. Plant Sci.">
        <title>Red Clover (Trifolium pratense) and Zigzag Clover (T. medium) - A Picture of Genomic Similarities and Differences.</title>
        <authorList>
            <person name="Dluhosova J."/>
            <person name="Istvanek J."/>
            <person name="Nedelnik J."/>
            <person name="Repkova J."/>
        </authorList>
    </citation>
    <scope>NUCLEOTIDE SEQUENCE [LARGE SCALE GENOMIC DNA]</scope>
    <source>
        <strain evidence="5">cv. 10/8</strain>
        <tissue evidence="4">Leaf</tissue>
    </source>
</reference>
<feature type="non-terminal residue" evidence="4">
    <location>
        <position position="123"/>
    </location>
</feature>
<feature type="transmembrane region" description="Helical" evidence="3">
    <location>
        <begin position="78"/>
        <end position="99"/>
    </location>
</feature>
<accession>A0A392M178</accession>